<proteinExistence type="predicted"/>
<keyword evidence="3" id="KW-1185">Reference proteome</keyword>
<dbReference type="InterPro" id="IPR024344">
    <property type="entry name" value="MDMPI_metal-binding"/>
</dbReference>
<dbReference type="InterPro" id="IPR017517">
    <property type="entry name" value="Maleyloyr_isom"/>
</dbReference>
<gene>
    <name evidence="2" type="ORF">F7O44_26140</name>
</gene>
<sequence length="195" mass="20810">MSDASGTLTMPDGVAMLERAMSYTLGSLRLVTTEQLSRPTPCAEWDLRALLEHMNDSLLALCEAADVGRVYADPLGVDDDPATGLVQSMRDRACQLLGVWVGADSPARVSIGERSLTSRIVAGTGAVEVAVHGWDVARACGSNRRVPTGLAEDLIELSRILVVDADRPARFAPPLPVSRAADASEKLLNFLGRRV</sequence>
<dbReference type="SUPFAM" id="SSF109854">
    <property type="entry name" value="DinB/YfiT-like putative metalloenzymes"/>
    <property type="match status" value="1"/>
</dbReference>
<dbReference type="RefSeq" id="WP_162453285.1">
    <property type="nucleotide sequence ID" value="NZ_WLZY01000013.1"/>
</dbReference>
<comment type="caution">
    <text evidence="2">The sequence shown here is derived from an EMBL/GenBank/DDBJ whole genome shotgun (WGS) entry which is preliminary data.</text>
</comment>
<dbReference type="NCBIfam" id="TIGR03086">
    <property type="entry name" value="TIGR03086 family metal-binding protein"/>
    <property type="match status" value="1"/>
</dbReference>
<accession>A0A7K3MB66</accession>
<evidence type="ECO:0000259" key="1">
    <source>
        <dbReference type="Pfam" id="PF11716"/>
    </source>
</evidence>
<dbReference type="InterPro" id="IPR017520">
    <property type="entry name" value="CHP03086"/>
</dbReference>
<name>A0A7K3MB66_9ACTN</name>
<evidence type="ECO:0000313" key="2">
    <source>
        <dbReference type="EMBL" id="NDL60565.1"/>
    </source>
</evidence>
<organism evidence="2 3">
    <name type="scientific">Phytoactinopolyspora mesophila</name>
    <dbReference type="NCBI Taxonomy" id="2650750"/>
    <lineage>
        <taxon>Bacteria</taxon>
        <taxon>Bacillati</taxon>
        <taxon>Actinomycetota</taxon>
        <taxon>Actinomycetes</taxon>
        <taxon>Jiangellales</taxon>
        <taxon>Jiangellaceae</taxon>
        <taxon>Phytoactinopolyspora</taxon>
    </lineage>
</organism>
<dbReference type="GO" id="GO:0046872">
    <property type="term" value="F:metal ion binding"/>
    <property type="evidence" value="ECO:0007669"/>
    <property type="project" value="InterPro"/>
</dbReference>
<dbReference type="Pfam" id="PF11716">
    <property type="entry name" value="MDMPI_N"/>
    <property type="match status" value="1"/>
</dbReference>
<feature type="domain" description="Mycothiol-dependent maleylpyruvate isomerase metal-binding" evidence="1">
    <location>
        <begin position="20"/>
        <end position="137"/>
    </location>
</feature>
<dbReference type="Proteomes" id="UP000460435">
    <property type="component" value="Unassembled WGS sequence"/>
</dbReference>
<dbReference type="InterPro" id="IPR034660">
    <property type="entry name" value="DinB/YfiT-like"/>
</dbReference>
<dbReference type="NCBIfam" id="TIGR03083">
    <property type="entry name" value="maleylpyruvate isomerase family mycothiol-dependent enzyme"/>
    <property type="match status" value="1"/>
</dbReference>
<dbReference type="Gene3D" id="1.20.120.450">
    <property type="entry name" value="dinb family like domain"/>
    <property type="match status" value="1"/>
</dbReference>
<dbReference type="AlphaFoldDB" id="A0A7K3MB66"/>
<evidence type="ECO:0000313" key="3">
    <source>
        <dbReference type="Proteomes" id="UP000460435"/>
    </source>
</evidence>
<dbReference type="EMBL" id="WLZY01000013">
    <property type="protein sequence ID" value="NDL60565.1"/>
    <property type="molecule type" value="Genomic_DNA"/>
</dbReference>
<protein>
    <submittedName>
        <fullName evidence="2">TIGR03086 family protein</fullName>
    </submittedName>
</protein>
<reference evidence="2 3" key="1">
    <citation type="submission" date="2019-11" db="EMBL/GenBank/DDBJ databases">
        <authorList>
            <person name="Li X.-J."/>
            <person name="Feng X.-M."/>
        </authorList>
    </citation>
    <scope>NUCLEOTIDE SEQUENCE [LARGE SCALE GENOMIC DNA]</scope>
    <source>
        <strain evidence="2 3">XMNu-373</strain>
    </source>
</reference>